<evidence type="ECO:0000256" key="1">
    <source>
        <dbReference type="ARBA" id="ARBA00007114"/>
    </source>
</evidence>
<dbReference type="OrthoDB" id="2192561at2759"/>
<evidence type="ECO:0000313" key="4">
    <source>
        <dbReference type="Proteomes" id="UP000029665"/>
    </source>
</evidence>
<sequence>MPKAPKPTSSKVKHDPLHVQLGEDEVYAKYGRVSQPGRRRKSKAKDDDDEAGEVSPRVLILSVPQPWLTTLQAILDPKTSRRIFELARDQQQELDEKEFEDEDEEDDRPNLFAPRGPAIDDDDDLDLERYEDQDEEEIEEIEVDEDDMKTLDALLPANAGERRTLADIIFSKLDNLESGQPATAHEKQRDPDRAPDPAAGLDPKVVEVYTKVGQMLTRYKSGPLPKPFKIIPSLPQWSRILALTHPENWSPQACHAATRIFISQMKPPQARLFLEVVLLDAIREDIRLTKEGARKNKNHRKLNVHYYESIKRAMYKPGAVFKGIVFPLLNSGCTLQEAAIVASVLAKVKIPLGHSAAALMRLANMDYSGANSLFIRVLLDKKHALPYKVVDALVFHFIRLSNTYKARRAGDAEKLPVLWHQSLLVFCQRYASDLTPDQKDALLDVVRVNPHPQISPEVRRELVNSVERGAPRPDADGDVTMT</sequence>
<dbReference type="AlphaFoldDB" id="A0A060SI87"/>
<dbReference type="Proteomes" id="UP000029665">
    <property type="component" value="Unassembled WGS sequence"/>
</dbReference>
<dbReference type="Pfam" id="PF05291">
    <property type="entry name" value="Bystin"/>
    <property type="match status" value="1"/>
</dbReference>
<evidence type="ECO:0008006" key="5">
    <source>
        <dbReference type="Google" id="ProtNLM"/>
    </source>
</evidence>
<dbReference type="EMBL" id="CCBP010000125">
    <property type="protein sequence ID" value="CDO74125.1"/>
    <property type="molecule type" value="Genomic_DNA"/>
</dbReference>
<evidence type="ECO:0000256" key="2">
    <source>
        <dbReference type="SAM" id="MobiDB-lite"/>
    </source>
</evidence>
<dbReference type="GO" id="GO:0005730">
    <property type="term" value="C:nucleolus"/>
    <property type="evidence" value="ECO:0007669"/>
    <property type="project" value="TreeGrafter"/>
</dbReference>
<dbReference type="GO" id="GO:0005737">
    <property type="term" value="C:cytoplasm"/>
    <property type="evidence" value="ECO:0007669"/>
    <property type="project" value="TreeGrafter"/>
</dbReference>
<dbReference type="GO" id="GO:0030515">
    <property type="term" value="F:snoRNA binding"/>
    <property type="evidence" value="ECO:0007669"/>
    <property type="project" value="TreeGrafter"/>
</dbReference>
<feature type="region of interest" description="Disordered" evidence="2">
    <location>
        <begin position="178"/>
        <end position="200"/>
    </location>
</feature>
<dbReference type="OMA" id="TKLPVIW"/>
<comment type="caution">
    <text evidence="3">The sequence shown here is derived from an EMBL/GenBank/DDBJ whole genome shotgun (WGS) entry which is preliminary data.</text>
</comment>
<name>A0A060SI87_PYCCI</name>
<dbReference type="GO" id="GO:0030688">
    <property type="term" value="C:preribosome, small subunit precursor"/>
    <property type="evidence" value="ECO:0007669"/>
    <property type="project" value="TreeGrafter"/>
</dbReference>
<feature type="region of interest" description="Disordered" evidence="2">
    <location>
        <begin position="87"/>
        <end position="125"/>
    </location>
</feature>
<reference evidence="3" key="1">
    <citation type="submission" date="2014-01" db="EMBL/GenBank/DDBJ databases">
        <title>The genome of the white-rot fungus Pycnoporus cinnabarinus: a basidiomycete model with a versatile arsenal for lignocellulosic biomass breakdown.</title>
        <authorList>
            <person name="Levasseur A."/>
            <person name="Lomascolo A."/>
            <person name="Ruiz-Duenas F.J."/>
            <person name="Uzan E."/>
            <person name="Piumi F."/>
            <person name="Kues U."/>
            <person name="Ram A.F.J."/>
            <person name="Murat C."/>
            <person name="Haon M."/>
            <person name="Benoit I."/>
            <person name="Arfi Y."/>
            <person name="Chevret D."/>
            <person name="Drula E."/>
            <person name="Kwon M.J."/>
            <person name="Gouret P."/>
            <person name="Lesage-Meessen L."/>
            <person name="Lombard V."/>
            <person name="Mariette J."/>
            <person name="Noirot C."/>
            <person name="Park J."/>
            <person name="Patyshakuliyeva A."/>
            <person name="Wieneger R.A.B."/>
            <person name="Wosten H.A.B."/>
            <person name="Martin F."/>
            <person name="Coutinho P.M."/>
            <person name="de Vries R."/>
            <person name="Martinez A.T."/>
            <person name="Klopp C."/>
            <person name="Pontarotti P."/>
            <person name="Henrissat B."/>
            <person name="Record E."/>
        </authorList>
    </citation>
    <scope>NUCLEOTIDE SEQUENCE [LARGE SCALE GENOMIC DNA]</scope>
    <source>
        <strain evidence="3">BRFM137</strain>
    </source>
</reference>
<protein>
    <recommendedName>
        <fullName evidence="5">Cell adhesion protein byn-1</fullName>
    </recommendedName>
</protein>
<dbReference type="InterPro" id="IPR007955">
    <property type="entry name" value="Bystin"/>
</dbReference>
<accession>A0A060SI87</accession>
<dbReference type="STRING" id="5643.A0A060SI87"/>
<comment type="similarity">
    <text evidence="1">Belongs to the bystin family.</text>
</comment>
<feature type="compositionally biased region" description="Acidic residues" evidence="2">
    <location>
        <begin position="92"/>
        <end position="107"/>
    </location>
</feature>
<feature type="compositionally biased region" description="Basic and acidic residues" evidence="2">
    <location>
        <begin position="184"/>
        <end position="195"/>
    </location>
</feature>
<evidence type="ECO:0000313" key="3">
    <source>
        <dbReference type="EMBL" id="CDO74125.1"/>
    </source>
</evidence>
<dbReference type="PANTHER" id="PTHR12821:SF0">
    <property type="entry name" value="BYSTIN"/>
    <property type="match status" value="1"/>
</dbReference>
<organism evidence="3 4">
    <name type="scientific">Pycnoporus cinnabarinus</name>
    <name type="common">Cinnabar-red polypore</name>
    <name type="synonym">Trametes cinnabarina</name>
    <dbReference type="NCBI Taxonomy" id="5643"/>
    <lineage>
        <taxon>Eukaryota</taxon>
        <taxon>Fungi</taxon>
        <taxon>Dikarya</taxon>
        <taxon>Basidiomycota</taxon>
        <taxon>Agaricomycotina</taxon>
        <taxon>Agaricomycetes</taxon>
        <taxon>Polyporales</taxon>
        <taxon>Polyporaceae</taxon>
        <taxon>Trametes</taxon>
    </lineage>
</organism>
<dbReference type="PANTHER" id="PTHR12821">
    <property type="entry name" value="BYSTIN"/>
    <property type="match status" value="1"/>
</dbReference>
<dbReference type="GO" id="GO:0006364">
    <property type="term" value="P:rRNA processing"/>
    <property type="evidence" value="ECO:0007669"/>
    <property type="project" value="TreeGrafter"/>
</dbReference>
<feature type="region of interest" description="Disordered" evidence="2">
    <location>
        <begin position="1"/>
        <end position="57"/>
    </location>
</feature>
<gene>
    <name evidence="3" type="ORF">BN946_scf185043.g175</name>
</gene>
<dbReference type="HOGENOM" id="CLU_029727_0_1_1"/>
<proteinExistence type="inferred from homology"/>
<keyword evidence="4" id="KW-1185">Reference proteome</keyword>